<sequence length="146" mass="15926">MKAALIIGKFQLLLVFHLFLKFHFTIVSVKRRNSELFGKFPEKVLFSEAALGVIESVCVVVQAFADSEETDVREFVEVITSKGRSEVRGLCKCASVVCMDDSSTATLTDFSGLGLKKTVSNPIPTRSDAAISGYCVSYTAIFTGLQ</sequence>
<dbReference type="EMBL" id="KQ971352">
    <property type="protein sequence ID" value="KYB26658.1"/>
    <property type="molecule type" value="Genomic_DNA"/>
</dbReference>
<accession>A0A139WF87</accession>
<proteinExistence type="predicted"/>
<organism evidence="2 3">
    <name type="scientific">Tribolium castaneum</name>
    <name type="common">Red flour beetle</name>
    <dbReference type="NCBI Taxonomy" id="7070"/>
    <lineage>
        <taxon>Eukaryota</taxon>
        <taxon>Metazoa</taxon>
        <taxon>Ecdysozoa</taxon>
        <taxon>Arthropoda</taxon>
        <taxon>Hexapoda</taxon>
        <taxon>Insecta</taxon>
        <taxon>Pterygota</taxon>
        <taxon>Neoptera</taxon>
        <taxon>Endopterygota</taxon>
        <taxon>Coleoptera</taxon>
        <taxon>Polyphaga</taxon>
        <taxon>Cucujiformia</taxon>
        <taxon>Tenebrionidae</taxon>
        <taxon>Tenebrionidae incertae sedis</taxon>
        <taxon>Tribolium</taxon>
    </lineage>
</organism>
<evidence type="ECO:0000256" key="1">
    <source>
        <dbReference type="SAM" id="Phobius"/>
    </source>
</evidence>
<protein>
    <submittedName>
        <fullName evidence="2">Uncharacterized protein</fullName>
    </submittedName>
</protein>
<name>A0A139WF87_TRICA</name>
<keyword evidence="1" id="KW-0472">Membrane</keyword>
<keyword evidence="1" id="KW-1133">Transmembrane helix</keyword>
<reference evidence="2 3" key="1">
    <citation type="journal article" date="2008" name="Nature">
        <title>The genome of the model beetle and pest Tribolium castaneum.</title>
        <authorList>
            <consortium name="Tribolium Genome Sequencing Consortium"/>
            <person name="Richards S."/>
            <person name="Gibbs R.A."/>
            <person name="Weinstock G.M."/>
            <person name="Brown S.J."/>
            <person name="Denell R."/>
            <person name="Beeman R.W."/>
            <person name="Gibbs R."/>
            <person name="Beeman R.W."/>
            <person name="Brown S.J."/>
            <person name="Bucher G."/>
            <person name="Friedrich M."/>
            <person name="Grimmelikhuijzen C.J."/>
            <person name="Klingler M."/>
            <person name="Lorenzen M."/>
            <person name="Richards S."/>
            <person name="Roth S."/>
            <person name="Schroder R."/>
            <person name="Tautz D."/>
            <person name="Zdobnov E.M."/>
            <person name="Muzny D."/>
            <person name="Gibbs R.A."/>
            <person name="Weinstock G.M."/>
            <person name="Attaway T."/>
            <person name="Bell S."/>
            <person name="Buhay C.J."/>
            <person name="Chandrabose M.N."/>
            <person name="Chavez D."/>
            <person name="Clerk-Blankenburg K.P."/>
            <person name="Cree A."/>
            <person name="Dao M."/>
            <person name="Davis C."/>
            <person name="Chacko J."/>
            <person name="Dinh H."/>
            <person name="Dugan-Rocha S."/>
            <person name="Fowler G."/>
            <person name="Garner T.T."/>
            <person name="Garnes J."/>
            <person name="Gnirke A."/>
            <person name="Hawes A."/>
            <person name="Hernandez J."/>
            <person name="Hines S."/>
            <person name="Holder M."/>
            <person name="Hume J."/>
            <person name="Jhangiani S.N."/>
            <person name="Joshi V."/>
            <person name="Khan Z.M."/>
            <person name="Jackson L."/>
            <person name="Kovar C."/>
            <person name="Kowis A."/>
            <person name="Lee S."/>
            <person name="Lewis L.R."/>
            <person name="Margolis J."/>
            <person name="Morgan M."/>
            <person name="Nazareth L.V."/>
            <person name="Nguyen N."/>
            <person name="Okwuonu G."/>
            <person name="Parker D."/>
            <person name="Richards S."/>
            <person name="Ruiz S.J."/>
            <person name="Santibanez J."/>
            <person name="Savard J."/>
            <person name="Scherer S.E."/>
            <person name="Schneider B."/>
            <person name="Sodergren E."/>
            <person name="Tautz D."/>
            <person name="Vattahil S."/>
            <person name="Villasana D."/>
            <person name="White C.S."/>
            <person name="Wright R."/>
            <person name="Park Y."/>
            <person name="Beeman R.W."/>
            <person name="Lord J."/>
            <person name="Oppert B."/>
            <person name="Lorenzen M."/>
            <person name="Brown S."/>
            <person name="Wang L."/>
            <person name="Savard J."/>
            <person name="Tautz D."/>
            <person name="Richards S."/>
            <person name="Weinstock G."/>
            <person name="Gibbs R.A."/>
            <person name="Liu Y."/>
            <person name="Worley K."/>
            <person name="Weinstock G."/>
            <person name="Elsik C.G."/>
            <person name="Reese J.T."/>
            <person name="Elhaik E."/>
            <person name="Landan G."/>
            <person name="Graur D."/>
            <person name="Arensburger P."/>
            <person name="Atkinson P."/>
            <person name="Beeman R.W."/>
            <person name="Beidler J."/>
            <person name="Brown S.J."/>
            <person name="Demuth J.P."/>
            <person name="Drury D.W."/>
            <person name="Du Y.Z."/>
            <person name="Fujiwara H."/>
            <person name="Lorenzen M."/>
            <person name="Maselli V."/>
            <person name="Osanai M."/>
            <person name="Park Y."/>
            <person name="Robertson H.M."/>
            <person name="Tu Z."/>
            <person name="Wang J.J."/>
            <person name="Wang S."/>
            <person name="Richards S."/>
            <person name="Song H."/>
            <person name="Zhang L."/>
            <person name="Sodergren E."/>
            <person name="Werner D."/>
            <person name="Stanke M."/>
            <person name="Morgenstern B."/>
            <person name="Solovyev V."/>
            <person name="Kosarev P."/>
            <person name="Brown G."/>
            <person name="Chen H.C."/>
            <person name="Ermolaeva O."/>
            <person name="Hlavina W."/>
            <person name="Kapustin Y."/>
            <person name="Kiryutin B."/>
            <person name="Kitts P."/>
            <person name="Maglott D."/>
            <person name="Pruitt K."/>
            <person name="Sapojnikov V."/>
            <person name="Souvorov A."/>
            <person name="Mackey A.J."/>
            <person name="Waterhouse R.M."/>
            <person name="Wyder S."/>
            <person name="Zdobnov E.M."/>
            <person name="Zdobnov E.M."/>
            <person name="Wyder S."/>
            <person name="Kriventseva E.V."/>
            <person name="Kadowaki T."/>
            <person name="Bork P."/>
            <person name="Aranda M."/>
            <person name="Bao R."/>
            <person name="Beermann A."/>
            <person name="Berns N."/>
            <person name="Bolognesi R."/>
            <person name="Bonneton F."/>
            <person name="Bopp D."/>
            <person name="Brown S.J."/>
            <person name="Bucher G."/>
            <person name="Butts T."/>
            <person name="Chaumot A."/>
            <person name="Denell R.E."/>
            <person name="Ferrier D.E."/>
            <person name="Friedrich M."/>
            <person name="Gordon C.M."/>
            <person name="Jindra M."/>
            <person name="Klingler M."/>
            <person name="Lan Q."/>
            <person name="Lattorff H.M."/>
            <person name="Laudet V."/>
            <person name="von Levetsow C."/>
            <person name="Liu Z."/>
            <person name="Lutz R."/>
            <person name="Lynch J.A."/>
            <person name="da Fonseca R.N."/>
            <person name="Posnien N."/>
            <person name="Reuter R."/>
            <person name="Roth S."/>
            <person name="Savard J."/>
            <person name="Schinko J.B."/>
            <person name="Schmitt C."/>
            <person name="Schoppmeier M."/>
            <person name="Schroder R."/>
            <person name="Shippy T.D."/>
            <person name="Simonnet F."/>
            <person name="Marques-Souza H."/>
            <person name="Tautz D."/>
            <person name="Tomoyasu Y."/>
            <person name="Trauner J."/>
            <person name="Van der Zee M."/>
            <person name="Vervoort M."/>
            <person name="Wittkopp N."/>
            <person name="Wimmer E.A."/>
            <person name="Yang X."/>
            <person name="Jones A.K."/>
            <person name="Sattelle D.B."/>
            <person name="Ebert P.R."/>
            <person name="Nelson D."/>
            <person name="Scott J.G."/>
            <person name="Beeman R.W."/>
            <person name="Muthukrishnan S."/>
            <person name="Kramer K.J."/>
            <person name="Arakane Y."/>
            <person name="Beeman R.W."/>
            <person name="Zhu Q."/>
            <person name="Hogenkamp D."/>
            <person name="Dixit R."/>
            <person name="Oppert B."/>
            <person name="Jiang H."/>
            <person name="Zou Z."/>
            <person name="Marshall J."/>
            <person name="Elpidina E."/>
            <person name="Vinokurov K."/>
            <person name="Oppert C."/>
            <person name="Zou Z."/>
            <person name="Evans J."/>
            <person name="Lu Z."/>
            <person name="Zhao P."/>
            <person name="Sumathipala N."/>
            <person name="Altincicek B."/>
            <person name="Vilcinskas A."/>
            <person name="Williams M."/>
            <person name="Hultmark D."/>
            <person name="Hetru C."/>
            <person name="Jiang H."/>
            <person name="Grimmelikhuijzen C.J."/>
            <person name="Hauser F."/>
            <person name="Cazzamali G."/>
            <person name="Williamson M."/>
            <person name="Park Y."/>
            <person name="Li B."/>
            <person name="Tanaka Y."/>
            <person name="Predel R."/>
            <person name="Neupert S."/>
            <person name="Schachtner J."/>
            <person name="Verleyen P."/>
            <person name="Raible F."/>
            <person name="Bork P."/>
            <person name="Friedrich M."/>
            <person name="Walden K.K."/>
            <person name="Robertson H.M."/>
            <person name="Angeli S."/>
            <person name="Foret S."/>
            <person name="Bucher G."/>
            <person name="Schuetz S."/>
            <person name="Maleszka R."/>
            <person name="Wimmer E.A."/>
            <person name="Beeman R.W."/>
            <person name="Lorenzen M."/>
            <person name="Tomoyasu Y."/>
            <person name="Miller S.C."/>
            <person name="Grossmann D."/>
            <person name="Bucher G."/>
        </authorList>
    </citation>
    <scope>NUCLEOTIDE SEQUENCE [LARGE SCALE GENOMIC DNA]</scope>
    <source>
        <strain evidence="2 3">Georgia GA2</strain>
    </source>
</reference>
<keyword evidence="3" id="KW-1185">Reference proteome</keyword>
<dbReference type="AlphaFoldDB" id="A0A139WF87"/>
<gene>
    <name evidence="2" type="primary">AUGUSTUS-3.0.2_31188</name>
    <name evidence="2" type="ORF">TcasGA2_TC031188</name>
</gene>
<keyword evidence="1" id="KW-0812">Transmembrane</keyword>
<dbReference type="Proteomes" id="UP000007266">
    <property type="component" value="Linkage group 7"/>
</dbReference>
<reference evidence="2 3" key="2">
    <citation type="journal article" date="2010" name="Nucleic Acids Res.">
        <title>BeetleBase in 2010: revisions to provide comprehensive genomic information for Tribolium castaneum.</title>
        <authorList>
            <person name="Kim H.S."/>
            <person name="Murphy T."/>
            <person name="Xia J."/>
            <person name="Caragea D."/>
            <person name="Park Y."/>
            <person name="Beeman R.W."/>
            <person name="Lorenzen M.D."/>
            <person name="Butcher S."/>
            <person name="Manak J.R."/>
            <person name="Brown S.J."/>
        </authorList>
    </citation>
    <scope>GENOME REANNOTATION</scope>
    <source>
        <strain evidence="2 3">Georgia GA2</strain>
    </source>
</reference>
<feature type="transmembrane region" description="Helical" evidence="1">
    <location>
        <begin position="6"/>
        <end position="29"/>
    </location>
</feature>
<evidence type="ECO:0000313" key="3">
    <source>
        <dbReference type="Proteomes" id="UP000007266"/>
    </source>
</evidence>
<evidence type="ECO:0000313" key="2">
    <source>
        <dbReference type="EMBL" id="KYB26658.1"/>
    </source>
</evidence>
<dbReference type="InParanoid" id="A0A139WF87"/>